<evidence type="ECO:0008006" key="4">
    <source>
        <dbReference type="Google" id="ProtNLM"/>
    </source>
</evidence>
<organism evidence="2 3">
    <name type="scientific">Porites lobata</name>
    <dbReference type="NCBI Taxonomy" id="104759"/>
    <lineage>
        <taxon>Eukaryota</taxon>
        <taxon>Metazoa</taxon>
        <taxon>Cnidaria</taxon>
        <taxon>Anthozoa</taxon>
        <taxon>Hexacorallia</taxon>
        <taxon>Scleractinia</taxon>
        <taxon>Fungiina</taxon>
        <taxon>Poritidae</taxon>
        <taxon>Porites</taxon>
    </lineage>
</organism>
<reference evidence="2 3" key="1">
    <citation type="submission" date="2022-05" db="EMBL/GenBank/DDBJ databases">
        <authorList>
            <consortium name="Genoscope - CEA"/>
            <person name="William W."/>
        </authorList>
    </citation>
    <scope>NUCLEOTIDE SEQUENCE [LARGE SCALE GENOMIC DNA]</scope>
</reference>
<dbReference type="Proteomes" id="UP001159405">
    <property type="component" value="Unassembled WGS sequence"/>
</dbReference>
<dbReference type="EMBL" id="CALNXK010000101">
    <property type="protein sequence ID" value="CAH3155362.1"/>
    <property type="molecule type" value="Genomic_DNA"/>
</dbReference>
<evidence type="ECO:0000313" key="3">
    <source>
        <dbReference type="Proteomes" id="UP001159405"/>
    </source>
</evidence>
<comment type="caution">
    <text evidence="2">The sequence shown here is derived from an EMBL/GenBank/DDBJ whole genome shotgun (WGS) entry which is preliminary data.</text>
</comment>
<keyword evidence="3" id="KW-1185">Reference proteome</keyword>
<feature type="region of interest" description="Disordered" evidence="1">
    <location>
        <begin position="125"/>
        <end position="145"/>
    </location>
</feature>
<proteinExistence type="predicted"/>
<gene>
    <name evidence="2" type="ORF">PLOB_00001514</name>
</gene>
<sequence>MSRPEADATPLTGLLQGLQASIAQLTQASLSQTEAFKNLKEDLLLLPDSQDERSDEEEPNHDAVDPTAAVNALLDTNKGAHQDVIDSLTQALKSKPKKSPPIDAKIASFVDDILTGDLSADMAREKGEKYPPPENCKHNQAITIN</sequence>
<evidence type="ECO:0000256" key="1">
    <source>
        <dbReference type="SAM" id="MobiDB-lite"/>
    </source>
</evidence>
<evidence type="ECO:0000313" key="2">
    <source>
        <dbReference type="EMBL" id="CAH3155362.1"/>
    </source>
</evidence>
<name>A0ABN8Q1N1_9CNID</name>
<feature type="non-terminal residue" evidence="2">
    <location>
        <position position="145"/>
    </location>
</feature>
<feature type="compositionally biased region" description="Basic and acidic residues" evidence="1">
    <location>
        <begin position="125"/>
        <end position="137"/>
    </location>
</feature>
<protein>
    <recommendedName>
        <fullName evidence="4">Mediator complex subunit 10</fullName>
    </recommendedName>
</protein>
<accession>A0ABN8Q1N1</accession>